<comment type="caution">
    <text evidence="1">The sequence shown here is derived from an EMBL/GenBank/DDBJ whole genome shotgun (WGS) entry which is preliminary data.</text>
</comment>
<name>A0ACC0TZP5_9AGAM</name>
<dbReference type="EMBL" id="JAGFNK010000261">
    <property type="protein sequence ID" value="KAI9455028.1"/>
    <property type="molecule type" value="Genomic_DNA"/>
</dbReference>
<proteinExistence type="predicted"/>
<reference evidence="1" key="1">
    <citation type="submission" date="2021-03" db="EMBL/GenBank/DDBJ databases">
        <title>Evolutionary priming and transition to the ectomycorrhizal habit in an iconic lineage of mushroom-forming fungi: is preadaptation a requirement?</title>
        <authorList>
            <consortium name="DOE Joint Genome Institute"/>
            <person name="Looney B.P."/>
            <person name="Miyauchi S."/>
            <person name="Morin E."/>
            <person name="Drula E."/>
            <person name="Courty P.E."/>
            <person name="Chicoki N."/>
            <person name="Fauchery L."/>
            <person name="Kohler A."/>
            <person name="Kuo A."/>
            <person name="LaButti K."/>
            <person name="Pangilinan J."/>
            <person name="Lipzen A."/>
            <person name="Riley R."/>
            <person name="Andreopoulos W."/>
            <person name="He G."/>
            <person name="Johnson J."/>
            <person name="Barry K.W."/>
            <person name="Grigoriev I.V."/>
            <person name="Nagy L."/>
            <person name="Hibbett D."/>
            <person name="Henrissat B."/>
            <person name="Matheny P.B."/>
            <person name="Labbe J."/>
            <person name="Martin A.F."/>
        </authorList>
    </citation>
    <scope>NUCLEOTIDE SEQUENCE</scope>
    <source>
        <strain evidence="1">BPL698</strain>
    </source>
</reference>
<protein>
    <submittedName>
        <fullName evidence="1">Uncharacterized protein</fullName>
    </submittedName>
</protein>
<evidence type="ECO:0000313" key="2">
    <source>
        <dbReference type="Proteomes" id="UP001207468"/>
    </source>
</evidence>
<organism evidence="1 2">
    <name type="scientific">Russula earlei</name>
    <dbReference type="NCBI Taxonomy" id="71964"/>
    <lineage>
        <taxon>Eukaryota</taxon>
        <taxon>Fungi</taxon>
        <taxon>Dikarya</taxon>
        <taxon>Basidiomycota</taxon>
        <taxon>Agaricomycotina</taxon>
        <taxon>Agaricomycetes</taxon>
        <taxon>Russulales</taxon>
        <taxon>Russulaceae</taxon>
        <taxon>Russula</taxon>
    </lineage>
</organism>
<accession>A0ACC0TZP5</accession>
<sequence length="469" mass="52754">MEPKKKNSGRHVTHSHGAMAGQSTGSDKTVPESSRAKKPPMASPNDDHYSAVESPEQQDESGNNSDDSIVEVMAWKESKPVTAPMCKKSLIFLLTLGVVSEMFSFTIEVINIAKGNHTIEIVMSTIPWFTLQQKLAQHLNVYPSALHAQYRLSTDPKGSLRLDLTTLEHFDTMIALLRPHVVPPHLQNGKRSTQKMKEVKVVVTNRDDELPYTDSRHQIEKSTKFGSVPSDSNADRQRSKGELLHENKVEAQKTISNVISCDIHSLPDKPTLCWKDPVQRLCYPITESHLNLWATMHVEDPEKYPATTKPAEINVYTGGPRSRSQRQIPDVPLNELPQPLMGYPYGFFPPSYHPSHSWFLPNQLPPPNLISGLPPLPNPVPAKTEVPRIGPWLEYCDMHCDRQGEDFSKHADKFDKEGYCCINQLVRDCMSEEKLSNWLNIGKGTADLLIQYAMEDMELVNTGRFSMVG</sequence>
<keyword evidence="2" id="KW-1185">Reference proteome</keyword>
<gene>
    <name evidence="1" type="ORF">F5148DRAFT_1151584</name>
</gene>
<evidence type="ECO:0000313" key="1">
    <source>
        <dbReference type="EMBL" id="KAI9455028.1"/>
    </source>
</evidence>
<dbReference type="Proteomes" id="UP001207468">
    <property type="component" value="Unassembled WGS sequence"/>
</dbReference>